<gene>
    <name evidence="12" type="primary">pheA</name>
    <name evidence="12" type="ORF">OCH7691_00711</name>
</gene>
<dbReference type="UniPathway" id="UPA00121">
    <property type="reaction ID" value="UER00345"/>
</dbReference>
<evidence type="ECO:0000256" key="4">
    <source>
        <dbReference type="ARBA" id="ARBA00023141"/>
    </source>
</evidence>
<protein>
    <recommendedName>
        <fullName evidence="2">prephenate dehydratase</fullName>
        <ecNumber evidence="2">4.2.1.51</ecNumber>
    </recommendedName>
</protein>
<dbReference type="GO" id="GO:0005737">
    <property type="term" value="C:cytoplasm"/>
    <property type="evidence" value="ECO:0007669"/>
    <property type="project" value="TreeGrafter"/>
</dbReference>
<dbReference type="Proteomes" id="UP000193200">
    <property type="component" value="Unassembled WGS sequence"/>
</dbReference>
<dbReference type="PROSITE" id="PS51171">
    <property type="entry name" value="PREPHENATE_DEHYDR_3"/>
    <property type="match status" value="1"/>
</dbReference>
<feature type="region of interest" description="Disordered" evidence="9">
    <location>
        <begin position="1"/>
        <end position="21"/>
    </location>
</feature>
<evidence type="ECO:0000313" key="13">
    <source>
        <dbReference type="Proteomes" id="UP000193200"/>
    </source>
</evidence>
<dbReference type="PIRSF" id="PIRSF001500">
    <property type="entry name" value="Chor_mut_pdt_Ppr"/>
    <property type="match status" value="1"/>
</dbReference>
<feature type="site" description="Essential for prephenate dehydratase activity" evidence="8">
    <location>
        <position position="190"/>
    </location>
</feature>
<reference evidence="12 13" key="1">
    <citation type="submission" date="2017-03" db="EMBL/GenBank/DDBJ databases">
        <authorList>
            <person name="Afonso C.L."/>
            <person name="Miller P.J."/>
            <person name="Scott M.A."/>
            <person name="Spackman E."/>
            <person name="Goraichik I."/>
            <person name="Dimitrov K.M."/>
            <person name="Suarez D.L."/>
            <person name="Swayne D.E."/>
        </authorList>
    </citation>
    <scope>NUCLEOTIDE SEQUENCE [LARGE SCALE GENOMIC DNA]</scope>
    <source>
        <strain evidence="12 13">CECT 7691</strain>
    </source>
</reference>
<evidence type="ECO:0000256" key="9">
    <source>
        <dbReference type="SAM" id="MobiDB-lite"/>
    </source>
</evidence>
<dbReference type="Pfam" id="PF00800">
    <property type="entry name" value="PDT"/>
    <property type="match status" value="1"/>
</dbReference>
<evidence type="ECO:0000256" key="5">
    <source>
        <dbReference type="ARBA" id="ARBA00023222"/>
    </source>
</evidence>
<keyword evidence="13" id="KW-1185">Reference proteome</keyword>
<dbReference type="EMBL" id="FWFR01000001">
    <property type="protein sequence ID" value="SLN25229.1"/>
    <property type="molecule type" value="Genomic_DNA"/>
</dbReference>
<dbReference type="PANTHER" id="PTHR21022">
    <property type="entry name" value="PREPHENATE DEHYDRATASE P PROTEIN"/>
    <property type="match status" value="1"/>
</dbReference>
<evidence type="ECO:0000259" key="11">
    <source>
        <dbReference type="PROSITE" id="PS51671"/>
    </source>
</evidence>
<evidence type="ECO:0000256" key="7">
    <source>
        <dbReference type="ARBA" id="ARBA00047848"/>
    </source>
</evidence>
<dbReference type="PANTHER" id="PTHR21022:SF19">
    <property type="entry name" value="PREPHENATE DEHYDRATASE-RELATED"/>
    <property type="match status" value="1"/>
</dbReference>
<proteinExistence type="predicted"/>
<dbReference type="InParanoid" id="A0A1Y5RU74"/>
<comment type="catalytic activity">
    <reaction evidence="7">
        <text>prephenate + H(+) = 3-phenylpyruvate + CO2 + H2O</text>
        <dbReference type="Rhea" id="RHEA:21648"/>
        <dbReference type="ChEBI" id="CHEBI:15377"/>
        <dbReference type="ChEBI" id="CHEBI:15378"/>
        <dbReference type="ChEBI" id="CHEBI:16526"/>
        <dbReference type="ChEBI" id="CHEBI:18005"/>
        <dbReference type="ChEBI" id="CHEBI:29934"/>
        <dbReference type="EC" id="4.2.1.51"/>
    </reaction>
</comment>
<dbReference type="AlphaFoldDB" id="A0A1Y5RU74"/>
<dbReference type="NCBIfam" id="NF008866">
    <property type="entry name" value="PRK11899.1"/>
    <property type="match status" value="1"/>
</dbReference>
<dbReference type="PROSITE" id="PS00857">
    <property type="entry name" value="PREPHENATE_DEHYDR_1"/>
    <property type="match status" value="1"/>
</dbReference>
<dbReference type="RefSeq" id="WP_085882022.1">
    <property type="nucleotide sequence ID" value="NZ_FWFR01000001.1"/>
</dbReference>
<dbReference type="FunCoup" id="A0A1Y5RU74">
    <property type="interactions" value="507"/>
</dbReference>
<evidence type="ECO:0000256" key="3">
    <source>
        <dbReference type="ARBA" id="ARBA00022605"/>
    </source>
</evidence>
<dbReference type="CDD" id="cd04905">
    <property type="entry name" value="ACT_CM-PDT"/>
    <property type="match status" value="1"/>
</dbReference>
<evidence type="ECO:0000256" key="2">
    <source>
        <dbReference type="ARBA" id="ARBA00013147"/>
    </source>
</evidence>
<dbReference type="SUPFAM" id="SSF53850">
    <property type="entry name" value="Periplasmic binding protein-like II"/>
    <property type="match status" value="1"/>
</dbReference>
<dbReference type="GO" id="GO:0004664">
    <property type="term" value="F:prephenate dehydratase activity"/>
    <property type="evidence" value="ECO:0007669"/>
    <property type="project" value="UniProtKB-EC"/>
</dbReference>
<sequence length="300" mass="32641">MSGSQNVEKAAKTAPAAEPETSISYQGAPGAFSNLACRQVFPDLTAVPCNTFAEALSAVHDRRVRLAMIPIENSLGGRVADIHRLLPGSGLFIIGEHFLPVHHYLLAPKGATIETVKRVHSHEQALAQCRDLIRELGIEAVVHADTAGAARDIAAAGDPSDAAIASSLAGEVYDLQALRSRIEDKLNNTTRFLVMSRDRVEPPVDGQPCMTSFIFEVRSQPAALYKALGGFATNGVNVTKLESYITDASFQAAQFYAELEGHVAERHVARAMEELQFFSSRLRVLGVYPAHSFRRQFRTE</sequence>
<feature type="domain" description="ACT" evidence="11">
    <location>
        <begin position="212"/>
        <end position="289"/>
    </location>
</feature>
<keyword evidence="4" id="KW-0057">Aromatic amino acid biosynthesis</keyword>
<dbReference type="InterPro" id="IPR008242">
    <property type="entry name" value="Chor_mutase/pphenate_deHydtase"/>
</dbReference>
<dbReference type="InterPro" id="IPR001086">
    <property type="entry name" value="Preph_deHydtase"/>
</dbReference>
<dbReference type="OrthoDB" id="9802281at2"/>
<accession>A0A1Y5RU74</accession>
<dbReference type="GO" id="GO:0009094">
    <property type="term" value="P:L-phenylalanine biosynthetic process"/>
    <property type="evidence" value="ECO:0007669"/>
    <property type="project" value="UniProtKB-UniPathway"/>
</dbReference>
<keyword evidence="5" id="KW-0584">Phenylalanine biosynthesis</keyword>
<dbReference type="SUPFAM" id="SSF55021">
    <property type="entry name" value="ACT-like"/>
    <property type="match status" value="1"/>
</dbReference>
<keyword evidence="3" id="KW-0028">Amino-acid biosynthesis</keyword>
<name>A0A1Y5RU74_9PROT</name>
<evidence type="ECO:0000256" key="8">
    <source>
        <dbReference type="PIRSR" id="PIRSR001500-2"/>
    </source>
</evidence>
<dbReference type="InterPro" id="IPR002912">
    <property type="entry name" value="ACT_dom"/>
</dbReference>
<feature type="compositionally biased region" description="Low complexity" evidence="9">
    <location>
        <begin position="12"/>
        <end position="21"/>
    </location>
</feature>
<evidence type="ECO:0000259" key="10">
    <source>
        <dbReference type="PROSITE" id="PS51171"/>
    </source>
</evidence>
<dbReference type="Gene3D" id="3.40.190.10">
    <property type="entry name" value="Periplasmic binding protein-like II"/>
    <property type="match status" value="2"/>
</dbReference>
<organism evidence="12 13">
    <name type="scientific">Oceanibacterium hippocampi</name>
    <dbReference type="NCBI Taxonomy" id="745714"/>
    <lineage>
        <taxon>Bacteria</taxon>
        <taxon>Pseudomonadati</taxon>
        <taxon>Pseudomonadota</taxon>
        <taxon>Alphaproteobacteria</taxon>
        <taxon>Sneathiellales</taxon>
        <taxon>Sneathiellaceae</taxon>
        <taxon>Oceanibacterium</taxon>
    </lineage>
</organism>
<dbReference type="PROSITE" id="PS51671">
    <property type="entry name" value="ACT"/>
    <property type="match status" value="1"/>
</dbReference>
<dbReference type="InterPro" id="IPR018528">
    <property type="entry name" value="Preph_deHydtase_CS"/>
</dbReference>
<dbReference type="EC" id="4.2.1.51" evidence="2"/>
<evidence type="ECO:0000256" key="1">
    <source>
        <dbReference type="ARBA" id="ARBA00004741"/>
    </source>
</evidence>
<dbReference type="CDD" id="cd13631">
    <property type="entry name" value="PBP2_Ct-PDT_like"/>
    <property type="match status" value="1"/>
</dbReference>
<comment type="pathway">
    <text evidence="1">Amino-acid biosynthesis; L-phenylalanine biosynthesis; phenylpyruvate from prephenate: step 1/1.</text>
</comment>
<keyword evidence="6" id="KW-0456">Lyase</keyword>
<evidence type="ECO:0000313" key="12">
    <source>
        <dbReference type="EMBL" id="SLN25229.1"/>
    </source>
</evidence>
<dbReference type="InterPro" id="IPR045865">
    <property type="entry name" value="ACT-like_dom_sf"/>
</dbReference>
<dbReference type="Gene3D" id="3.30.70.260">
    <property type="match status" value="1"/>
</dbReference>
<evidence type="ECO:0000256" key="6">
    <source>
        <dbReference type="ARBA" id="ARBA00023239"/>
    </source>
</evidence>
<feature type="domain" description="Prephenate dehydratase" evidence="10">
    <location>
        <begin position="22"/>
        <end position="197"/>
    </location>
</feature>